<dbReference type="InterPro" id="IPR027417">
    <property type="entry name" value="P-loop_NTPase"/>
</dbReference>
<evidence type="ECO:0000256" key="8">
    <source>
        <dbReference type="SAM" id="MobiDB-lite"/>
    </source>
</evidence>
<keyword evidence="6" id="KW-0539">Nucleus</keyword>
<dbReference type="Proteomes" id="UP000816034">
    <property type="component" value="Unassembled WGS sequence"/>
</dbReference>
<dbReference type="PANTHER" id="PTHR46239">
    <property type="entry name" value="DNA REPAIR PROTEIN RAD51 HOMOLOG 3 RAD51C"/>
    <property type="match status" value="1"/>
</dbReference>
<evidence type="ECO:0000256" key="6">
    <source>
        <dbReference type="ARBA" id="ARBA00023242"/>
    </source>
</evidence>
<dbReference type="GO" id="GO:0000707">
    <property type="term" value="P:meiotic DNA recombinase assembly"/>
    <property type="evidence" value="ECO:0007669"/>
    <property type="project" value="TreeGrafter"/>
</dbReference>
<dbReference type="GO" id="GO:0005657">
    <property type="term" value="C:replication fork"/>
    <property type="evidence" value="ECO:0007669"/>
    <property type="project" value="TreeGrafter"/>
</dbReference>
<dbReference type="GO" id="GO:0000400">
    <property type="term" value="F:four-way junction DNA binding"/>
    <property type="evidence" value="ECO:0007669"/>
    <property type="project" value="TreeGrafter"/>
</dbReference>
<dbReference type="SUPFAM" id="SSF52540">
    <property type="entry name" value="P-loop containing nucleoside triphosphate hydrolases"/>
    <property type="match status" value="1"/>
</dbReference>
<comment type="caution">
    <text evidence="10">The sequence shown here is derived from an EMBL/GenBank/DDBJ whole genome shotgun (WGS) entry which is preliminary data.</text>
</comment>
<dbReference type="PROSITE" id="PS50162">
    <property type="entry name" value="RECA_2"/>
    <property type="match status" value="1"/>
</dbReference>
<evidence type="ECO:0000256" key="1">
    <source>
        <dbReference type="ARBA" id="ARBA00004123"/>
    </source>
</evidence>
<dbReference type="RefSeq" id="XP_044552632.1">
    <property type="nucleotide sequence ID" value="XM_044697915.1"/>
</dbReference>
<dbReference type="PANTHER" id="PTHR46239:SF1">
    <property type="entry name" value="DNA REPAIR PROTEIN RAD51 HOMOLOG 3"/>
    <property type="match status" value="1"/>
</dbReference>
<dbReference type="GO" id="GO:0005524">
    <property type="term" value="F:ATP binding"/>
    <property type="evidence" value="ECO:0007669"/>
    <property type="project" value="UniProtKB-KW"/>
</dbReference>
<keyword evidence="2" id="KW-0547">Nucleotide-binding</keyword>
<gene>
    <name evidence="10" type="ORF">C9374_000079</name>
</gene>
<keyword evidence="3" id="KW-0227">DNA damage</keyword>
<keyword evidence="11" id="KW-1185">Reference proteome</keyword>
<evidence type="ECO:0000256" key="5">
    <source>
        <dbReference type="ARBA" id="ARBA00023204"/>
    </source>
</evidence>
<feature type="compositionally biased region" description="Low complexity" evidence="8">
    <location>
        <begin position="409"/>
        <end position="420"/>
    </location>
</feature>
<dbReference type="InterPro" id="IPR052093">
    <property type="entry name" value="HR_Repair_Mediator"/>
</dbReference>
<reference evidence="10 11" key="1">
    <citation type="journal article" date="2018" name="BMC Genomics">
        <title>The genome of Naegleria lovaniensis, the basis for a comparative approach to unravel pathogenicity factors of the human pathogenic amoeba N. fowleri.</title>
        <authorList>
            <person name="Liechti N."/>
            <person name="Schurch N."/>
            <person name="Bruggmann R."/>
            <person name="Wittwer M."/>
        </authorList>
    </citation>
    <scope>NUCLEOTIDE SEQUENCE [LARGE SCALE GENOMIC DNA]</scope>
    <source>
        <strain evidence="10 11">ATCC 30569</strain>
    </source>
</reference>
<dbReference type="GO" id="GO:0008821">
    <property type="term" value="F:crossover junction DNA endonuclease activity"/>
    <property type="evidence" value="ECO:0007669"/>
    <property type="project" value="TreeGrafter"/>
</dbReference>
<keyword evidence="4" id="KW-0067">ATP-binding</keyword>
<organism evidence="10 11">
    <name type="scientific">Naegleria lovaniensis</name>
    <name type="common">Amoeba</name>
    <dbReference type="NCBI Taxonomy" id="51637"/>
    <lineage>
        <taxon>Eukaryota</taxon>
        <taxon>Discoba</taxon>
        <taxon>Heterolobosea</taxon>
        <taxon>Tetramitia</taxon>
        <taxon>Eutetramitia</taxon>
        <taxon>Vahlkampfiidae</taxon>
        <taxon>Naegleria</taxon>
    </lineage>
</organism>
<dbReference type="Gene3D" id="3.40.50.300">
    <property type="entry name" value="P-loop containing nucleotide triphosphate hydrolases"/>
    <property type="match status" value="1"/>
</dbReference>
<evidence type="ECO:0000313" key="11">
    <source>
        <dbReference type="Proteomes" id="UP000816034"/>
    </source>
</evidence>
<dbReference type="InterPro" id="IPR013632">
    <property type="entry name" value="Rad51_C"/>
</dbReference>
<evidence type="ECO:0000256" key="2">
    <source>
        <dbReference type="ARBA" id="ARBA00022741"/>
    </source>
</evidence>
<feature type="domain" description="RecA family profile 1" evidence="9">
    <location>
        <begin position="129"/>
        <end position="326"/>
    </location>
</feature>
<dbReference type="InterPro" id="IPR020588">
    <property type="entry name" value="RecA_ATP-bd"/>
</dbReference>
<dbReference type="GeneID" id="68092541"/>
<name>A0AA88GTL0_NAELO</name>
<comment type="subcellular location">
    <subcellularLocation>
        <location evidence="1">Nucleus</location>
    </subcellularLocation>
</comment>
<dbReference type="GO" id="GO:0007131">
    <property type="term" value="P:reciprocal meiotic recombination"/>
    <property type="evidence" value="ECO:0007669"/>
    <property type="project" value="TreeGrafter"/>
</dbReference>
<accession>A0AA88GTL0</accession>
<evidence type="ECO:0000256" key="7">
    <source>
        <dbReference type="ARBA" id="ARBA00040674"/>
    </source>
</evidence>
<dbReference type="Pfam" id="PF08423">
    <property type="entry name" value="Rad51"/>
    <property type="match status" value="2"/>
</dbReference>
<feature type="region of interest" description="Disordered" evidence="8">
    <location>
        <begin position="409"/>
        <end position="434"/>
    </location>
</feature>
<evidence type="ECO:0000313" key="10">
    <source>
        <dbReference type="EMBL" id="KAG2388640.1"/>
    </source>
</evidence>
<evidence type="ECO:0000256" key="4">
    <source>
        <dbReference type="ARBA" id="ARBA00022840"/>
    </source>
</evidence>
<proteinExistence type="predicted"/>
<keyword evidence="5" id="KW-0234">DNA repair</keyword>
<dbReference type="AlphaFoldDB" id="A0AA88GTL0"/>
<dbReference type="GO" id="GO:0033065">
    <property type="term" value="C:Rad51C-XRCC3 complex"/>
    <property type="evidence" value="ECO:0007669"/>
    <property type="project" value="TreeGrafter"/>
</dbReference>
<protein>
    <recommendedName>
        <fullName evidence="7">DNA repair protein RAD51 homolog 3</fullName>
    </recommendedName>
</protein>
<evidence type="ECO:0000256" key="3">
    <source>
        <dbReference type="ARBA" id="ARBA00022763"/>
    </source>
</evidence>
<dbReference type="EMBL" id="PYSW02000009">
    <property type="protein sequence ID" value="KAG2388640.1"/>
    <property type="molecule type" value="Genomic_DNA"/>
</dbReference>
<dbReference type="GO" id="GO:0140664">
    <property type="term" value="F:ATP-dependent DNA damage sensor activity"/>
    <property type="evidence" value="ECO:0007669"/>
    <property type="project" value="InterPro"/>
</dbReference>
<sequence length="434" mass="47849">MQQAFHSAFHPSEDDDYLLDVEDVAPSVIAKLKEKHLTMKSIKSMKLSELSSYIGEPMDTCSKIMKYVKGDASLIRNKLLLQNKMTTKAAQDLAGGSNNTSAMLPSSSTSGLLSQHLSTLALLERECDPTRCIKTFCKDLDDALGGYGVRTGVITDICGVPGIGKTQIAIQLAVDVQMPAIFGGIGGECLYIDTEGSFTIERTKEIAEGFVSHLHGIASRQGDKDITKKDAMMEALKDFNVEKILGGIYYYRAVTLSEFVGLILVLPEILKWRNKVKLVVVDSIAFHLRKSSSDDTMKDELKKSIGPSLSSLAKDFDLAVVTTNQVTTKFVKKDDSSRNVHYFAPSLNHLWINHVTCSIFLEFVNSNRVARIVKGPSGKERTIPFRITKAGFRGVLPTTQKSLAAVETESTNTHTLTTEYNEPEDASNLKRKRK</sequence>
<evidence type="ECO:0000259" key="9">
    <source>
        <dbReference type="PROSITE" id="PS50162"/>
    </source>
</evidence>
<dbReference type="GO" id="GO:0033063">
    <property type="term" value="C:Rad51B-Rad51C-Rad51D-XRCC2 complex"/>
    <property type="evidence" value="ECO:0007669"/>
    <property type="project" value="TreeGrafter"/>
</dbReference>